<evidence type="ECO:0000256" key="6">
    <source>
        <dbReference type="ARBA" id="ARBA00023049"/>
    </source>
</evidence>
<evidence type="ECO:0000256" key="4">
    <source>
        <dbReference type="ARBA" id="ARBA00022801"/>
    </source>
</evidence>
<comment type="cofactor">
    <cofactor evidence="8">
        <name>a divalent metal cation</name>
        <dbReference type="ChEBI" id="CHEBI:60240"/>
    </cofactor>
    <text evidence="8">Binds 2 divalent metal cations per subunit.</text>
</comment>
<evidence type="ECO:0000256" key="5">
    <source>
        <dbReference type="ARBA" id="ARBA00022833"/>
    </source>
</evidence>
<comment type="cofactor">
    <cofactor evidence="1">
        <name>Zn(2+)</name>
        <dbReference type="ChEBI" id="CHEBI:29105"/>
    </cofactor>
</comment>
<feature type="binding site" evidence="8">
    <location>
        <position position="76"/>
    </location>
    <ligand>
        <name>Zn(2+)</name>
        <dbReference type="ChEBI" id="CHEBI:29105"/>
        <label>1</label>
    </ligand>
</feature>
<evidence type="ECO:0000256" key="2">
    <source>
        <dbReference type="ARBA" id="ARBA00022670"/>
    </source>
</evidence>
<evidence type="ECO:0000313" key="10">
    <source>
        <dbReference type="EMBL" id="SHJ67648.1"/>
    </source>
</evidence>
<sequence length="381" mass="40643">MIQIDRLSDFFSTVVQIDSVSREEAQVAAYLTKEFEKLGASVVMDNAGEAVNGNCGNLIVRFPGTVEAPPLLLSAHMDTVEPGRGIVPVLENGVFTSQGDTILGSDDKSAVAILLEICTVLVENSLPHGPLELVITVCEEIGLLGAKNFDITQISAKYGYALDARDPDGIVTRAPYANRIEFKVHGIDAHAGAKPEDGINAILLASRAIAGLELGRIDEETTCNLGLIKGGVATNIVPGLVEICGEARSHNPDKLKAVTEKMTSAFEQVIKEERAKMADPGDRPFVEYEVFEDFAGINIPDDHPVVVMAKRAGENLGREVSTRMSGGGADGNVFCSQGVMTGVMGTGMNDVHSTRESVAVADMVKCAELLLEIIKIHAEER</sequence>
<dbReference type="OrthoDB" id="9809784at2"/>
<protein>
    <submittedName>
        <fullName evidence="10">Peptidase T-like protein</fullName>
    </submittedName>
</protein>
<dbReference type="Proteomes" id="UP000183994">
    <property type="component" value="Unassembled WGS sequence"/>
</dbReference>
<keyword evidence="2" id="KW-0645">Protease</keyword>
<organism evidence="10 11">
    <name type="scientific">Desulfatibacillum alkenivorans DSM 16219</name>
    <dbReference type="NCBI Taxonomy" id="1121393"/>
    <lineage>
        <taxon>Bacteria</taxon>
        <taxon>Pseudomonadati</taxon>
        <taxon>Thermodesulfobacteriota</taxon>
        <taxon>Desulfobacteria</taxon>
        <taxon>Desulfobacterales</taxon>
        <taxon>Desulfatibacillaceae</taxon>
        <taxon>Desulfatibacillum</taxon>
    </lineage>
</organism>
<dbReference type="InterPro" id="IPR008007">
    <property type="entry name" value="Peptidase_M42"/>
</dbReference>
<accession>A0A1M6L8T0</accession>
<dbReference type="NCBIfam" id="TIGR01883">
    <property type="entry name" value="PepT-like"/>
    <property type="match status" value="1"/>
</dbReference>
<evidence type="ECO:0000256" key="3">
    <source>
        <dbReference type="ARBA" id="ARBA00022723"/>
    </source>
</evidence>
<dbReference type="EMBL" id="FQZU01000010">
    <property type="protein sequence ID" value="SHJ67648.1"/>
    <property type="molecule type" value="Genomic_DNA"/>
</dbReference>
<keyword evidence="4" id="KW-0378">Hydrolase</keyword>
<keyword evidence="5" id="KW-0862">Zinc</keyword>
<dbReference type="Gene3D" id="3.40.630.10">
    <property type="entry name" value="Zn peptidases"/>
    <property type="match status" value="1"/>
</dbReference>
<keyword evidence="11" id="KW-1185">Reference proteome</keyword>
<evidence type="ECO:0000313" key="11">
    <source>
        <dbReference type="Proteomes" id="UP000183994"/>
    </source>
</evidence>
<dbReference type="STRING" id="1121393.SAMN02745216_02067"/>
<dbReference type="PANTHER" id="PTHR42994:SF2">
    <property type="entry name" value="PEPTIDASE"/>
    <property type="match status" value="1"/>
</dbReference>
<dbReference type="GO" id="GO:0004177">
    <property type="term" value="F:aminopeptidase activity"/>
    <property type="evidence" value="ECO:0007669"/>
    <property type="project" value="UniProtKB-UniRule"/>
</dbReference>
<comment type="similarity">
    <text evidence="7">Belongs to the peptidase M42 family.</text>
</comment>
<evidence type="ECO:0000256" key="1">
    <source>
        <dbReference type="ARBA" id="ARBA00001947"/>
    </source>
</evidence>
<proteinExistence type="inferred from homology"/>
<dbReference type="InterPro" id="IPR002933">
    <property type="entry name" value="Peptidase_M20"/>
</dbReference>
<dbReference type="Gene3D" id="3.30.70.360">
    <property type="match status" value="1"/>
</dbReference>
<dbReference type="GO" id="GO:0006508">
    <property type="term" value="P:proteolysis"/>
    <property type="evidence" value="ECO:0007669"/>
    <property type="project" value="UniProtKB-KW"/>
</dbReference>
<feature type="domain" description="Peptidase M20 dimerisation" evidence="9">
    <location>
        <begin position="181"/>
        <end position="272"/>
    </location>
</feature>
<name>A0A1M6L8T0_9BACT</name>
<dbReference type="InterPro" id="IPR001261">
    <property type="entry name" value="ArgE/DapE_CS"/>
</dbReference>
<evidence type="ECO:0000259" key="9">
    <source>
        <dbReference type="Pfam" id="PF07687"/>
    </source>
</evidence>
<dbReference type="AlphaFoldDB" id="A0A1M6L8T0"/>
<dbReference type="Pfam" id="PF07687">
    <property type="entry name" value="M20_dimer"/>
    <property type="match status" value="1"/>
</dbReference>
<dbReference type="SUPFAM" id="SSF55031">
    <property type="entry name" value="Bacterial exopeptidase dimerisation domain"/>
    <property type="match status" value="1"/>
</dbReference>
<dbReference type="PANTHER" id="PTHR42994">
    <property type="entry name" value="PEPTIDASE T"/>
    <property type="match status" value="1"/>
</dbReference>
<dbReference type="PROSITE" id="PS00758">
    <property type="entry name" value="ARGE_DAPE_CPG2_1"/>
    <property type="match status" value="1"/>
</dbReference>
<gene>
    <name evidence="10" type="ORF">SAMN02745216_02067</name>
</gene>
<dbReference type="GO" id="GO:0046872">
    <property type="term" value="F:metal ion binding"/>
    <property type="evidence" value="ECO:0007669"/>
    <property type="project" value="UniProtKB-UniRule"/>
</dbReference>
<keyword evidence="3 8" id="KW-0479">Metal-binding</keyword>
<reference evidence="11" key="1">
    <citation type="submission" date="2016-11" db="EMBL/GenBank/DDBJ databases">
        <authorList>
            <person name="Varghese N."/>
            <person name="Submissions S."/>
        </authorList>
    </citation>
    <scope>NUCLEOTIDE SEQUENCE [LARGE SCALE GENOMIC DNA]</scope>
    <source>
        <strain evidence="11">DSM 16219</strain>
    </source>
</reference>
<dbReference type="InterPro" id="IPR010162">
    <property type="entry name" value="PepT-like"/>
</dbReference>
<dbReference type="SUPFAM" id="SSF53187">
    <property type="entry name" value="Zn-dependent exopeptidases"/>
    <property type="match status" value="1"/>
</dbReference>
<evidence type="ECO:0000256" key="7">
    <source>
        <dbReference type="PIRNR" id="PIRNR001123"/>
    </source>
</evidence>
<evidence type="ECO:0000256" key="8">
    <source>
        <dbReference type="PIRSR" id="PIRSR001123-2"/>
    </source>
</evidence>
<dbReference type="InterPro" id="IPR036264">
    <property type="entry name" value="Bact_exopeptidase_dim_dom"/>
</dbReference>
<dbReference type="Pfam" id="PF01546">
    <property type="entry name" value="Peptidase_M20"/>
    <property type="match status" value="1"/>
</dbReference>
<dbReference type="RefSeq" id="WP_073475499.1">
    <property type="nucleotide sequence ID" value="NZ_FQZU01000010.1"/>
</dbReference>
<dbReference type="PIRSF" id="PIRSF001123">
    <property type="entry name" value="PepA_GA"/>
    <property type="match status" value="1"/>
</dbReference>
<keyword evidence="6" id="KW-0482">Metalloprotease</keyword>
<dbReference type="InterPro" id="IPR011650">
    <property type="entry name" value="Peptidase_M20_dimer"/>
</dbReference>
<dbReference type="GO" id="GO:0008237">
    <property type="term" value="F:metallopeptidase activity"/>
    <property type="evidence" value="ECO:0007669"/>
    <property type="project" value="UniProtKB-KW"/>
</dbReference>